<feature type="compositionally biased region" description="Low complexity" evidence="1">
    <location>
        <begin position="231"/>
        <end position="240"/>
    </location>
</feature>
<dbReference type="GO" id="GO:0016020">
    <property type="term" value="C:membrane"/>
    <property type="evidence" value="ECO:0007669"/>
    <property type="project" value="TreeGrafter"/>
</dbReference>
<accession>A0A835TD14</accession>
<evidence type="ECO:0000256" key="1">
    <source>
        <dbReference type="SAM" id="MobiDB-lite"/>
    </source>
</evidence>
<protein>
    <submittedName>
        <fullName evidence="2">Uncharacterized protein</fullName>
    </submittedName>
</protein>
<dbReference type="GO" id="GO:0030149">
    <property type="term" value="P:sphingolipid catabolic process"/>
    <property type="evidence" value="ECO:0007669"/>
    <property type="project" value="TreeGrafter"/>
</dbReference>
<dbReference type="OrthoDB" id="548713at2759"/>
<sequence length="825" mass="83038">MESSAAKPSAPAEEGGAPDPSRVWLPDIVSRIAAFLSPNEVAATLRLVCKTTASLTVPTGLAAPAPAPASAAGPGASARLHQHSARGANVIRLSEPVPHHAFGSRWIENGGLQRLSLRQRQRLLALTAASGDLKNLRSAAAAAGWRIGSQVAVAAAAAGRLRVLRWLRRWGVGVTGWQVLAAAAGSGRRDVFLWLVCGAIGAGACGGEPAASGGGRLGAAGCGSGGESDGEVVSADAASGEGEDDEDEDGDAEGNACGSGAGSAHAGPSGGSRHHDRVSSPAEGHRWGYEAAAAAAARAGQADMLTWMAALWRAQWREQEQQPALIRRHRLVDVMEAVAEGCSADTFARLYDEWVGPGLEEAGAGGDDGGGGAAAEERRVRRPVLRPWEAEQVVAAAAGSPLPDWEAKLTFLAAAGYRLSAAAGGRATARADWRRRLDWLERAAAAASAPLPPPPPPGAAVAAAGLGFGAAAVPAAPAAVPQPLPPLDAELARAAACVGNAEAVRYVCGERRTRLSLAQSRRAVANAVEGCHLECLEALREHWEDGSRGWLLLKAVEAGALPVLTWMEGRLGAAAVAAAVRGASAGGGSASELLAAAVTADLPWVDGSCSSSASRSSGGGGCSSGGPGGAGATGSCSSEVAILEWLKAHCGGLRGGGCSSRGGASGATAAIKPTEMATAHAGAAAADSEVVTDGGDAMDADAQFGLFVAAAAAGNGAALEWLAAEGCDMGTCGLPYARAAHNGDVATLATLRRLGCAWAPGGDTFRAAVYDGRGHCGELPALKWLRSEGCPVDWGAALAAADGAGEDALPRVRQWLEAMRRRGQV</sequence>
<dbReference type="AlphaFoldDB" id="A0A835TD14"/>
<dbReference type="PANTHER" id="PTHR12393:SF6">
    <property type="entry name" value="SPHINGOMYELIN PHOSPHODIESTERASE 2"/>
    <property type="match status" value="1"/>
</dbReference>
<feature type="compositionally biased region" description="Acidic residues" evidence="1">
    <location>
        <begin position="241"/>
        <end position="252"/>
    </location>
</feature>
<gene>
    <name evidence="2" type="ORF">HXX76_003434</name>
</gene>
<dbReference type="GO" id="GO:0005783">
    <property type="term" value="C:endoplasmic reticulum"/>
    <property type="evidence" value="ECO:0007669"/>
    <property type="project" value="TreeGrafter"/>
</dbReference>
<evidence type="ECO:0000313" key="3">
    <source>
        <dbReference type="Proteomes" id="UP000650467"/>
    </source>
</evidence>
<dbReference type="Proteomes" id="UP000650467">
    <property type="component" value="Unassembled WGS sequence"/>
</dbReference>
<dbReference type="EMBL" id="JAEHOC010000005">
    <property type="protein sequence ID" value="KAG2441826.1"/>
    <property type="molecule type" value="Genomic_DNA"/>
</dbReference>
<evidence type="ECO:0000313" key="2">
    <source>
        <dbReference type="EMBL" id="KAG2441826.1"/>
    </source>
</evidence>
<dbReference type="PANTHER" id="PTHR12393">
    <property type="entry name" value="SPHINGOMYELIN PHOSPHODIESTERASE RELATED"/>
    <property type="match status" value="1"/>
</dbReference>
<reference evidence="2" key="1">
    <citation type="journal article" date="2020" name="bioRxiv">
        <title>Comparative genomics of Chlamydomonas.</title>
        <authorList>
            <person name="Craig R.J."/>
            <person name="Hasan A.R."/>
            <person name="Ness R.W."/>
            <person name="Keightley P.D."/>
        </authorList>
    </citation>
    <scope>NUCLEOTIDE SEQUENCE</scope>
    <source>
        <strain evidence="2">SAG 7.73</strain>
    </source>
</reference>
<keyword evidence="3" id="KW-1185">Reference proteome</keyword>
<organism evidence="2 3">
    <name type="scientific">Chlamydomonas incerta</name>
    <dbReference type="NCBI Taxonomy" id="51695"/>
    <lineage>
        <taxon>Eukaryota</taxon>
        <taxon>Viridiplantae</taxon>
        <taxon>Chlorophyta</taxon>
        <taxon>core chlorophytes</taxon>
        <taxon>Chlorophyceae</taxon>
        <taxon>CS clade</taxon>
        <taxon>Chlamydomonadales</taxon>
        <taxon>Chlamydomonadaceae</taxon>
        <taxon>Chlamydomonas</taxon>
    </lineage>
</organism>
<feature type="region of interest" description="Disordered" evidence="1">
    <location>
        <begin position="227"/>
        <end position="284"/>
    </location>
</feature>
<feature type="compositionally biased region" description="Low complexity" evidence="1">
    <location>
        <begin position="1"/>
        <end position="18"/>
    </location>
</feature>
<comment type="caution">
    <text evidence="2">The sequence shown here is derived from an EMBL/GenBank/DDBJ whole genome shotgun (WGS) entry which is preliminary data.</text>
</comment>
<name>A0A835TD14_CHLIN</name>
<proteinExistence type="predicted"/>
<dbReference type="GO" id="GO:0046513">
    <property type="term" value="P:ceramide biosynthetic process"/>
    <property type="evidence" value="ECO:0007669"/>
    <property type="project" value="TreeGrafter"/>
</dbReference>
<dbReference type="GO" id="GO:0071944">
    <property type="term" value="C:cell periphery"/>
    <property type="evidence" value="ECO:0007669"/>
    <property type="project" value="TreeGrafter"/>
</dbReference>
<dbReference type="GO" id="GO:0004620">
    <property type="term" value="F:phospholipase activity"/>
    <property type="evidence" value="ECO:0007669"/>
    <property type="project" value="TreeGrafter"/>
</dbReference>
<feature type="compositionally biased region" description="Low complexity" evidence="1">
    <location>
        <begin position="253"/>
        <end position="267"/>
    </location>
</feature>
<feature type="region of interest" description="Disordered" evidence="1">
    <location>
        <begin position="1"/>
        <end position="21"/>
    </location>
</feature>